<evidence type="ECO:0000256" key="2">
    <source>
        <dbReference type="ARBA" id="ARBA00004496"/>
    </source>
</evidence>
<dbReference type="SMART" id="SM00368">
    <property type="entry name" value="LRR_RI"/>
    <property type="match status" value="4"/>
</dbReference>
<feature type="region of interest" description="Disordered" evidence="9">
    <location>
        <begin position="911"/>
        <end position="943"/>
    </location>
</feature>
<dbReference type="Gene3D" id="2.30.29.30">
    <property type="entry name" value="Pleckstrin-homology domain (PH domain)/Phosphotyrosine-binding domain (PTB)"/>
    <property type="match status" value="1"/>
</dbReference>
<comment type="similarity">
    <text evidence="3">Belongs to the CARMIL family.</text>
</comment>
<feature type="compositionally biased region" description="Basic residues" evidence="9">
    <location>
        <begin position="966"/>
        <end position="980"/>
    </location>
</feature>
<evidence type="ECO:0000256" key="9">
    <source>
        <dbReference type="SAM" id="MobiDB-lite"/>
    </source>
</evidence>
<dbReference type="InterPro" id="IPR001611">
    <property type="entry name" value="Leu-rich_rpt"/>
</dbReference>
<gene>
    <name evidence="12" type="primary">carmil3</name>
</gene>
<name>A0A668AM30_9TELE</name>
<dbReference type="Pfam" id="PF13516">
    <property type="entry name" value="LRR_6"/>
    <property type="match status" value="1"/>
</dbReference>
<evidence type="ECO:0000259" key="10">
    <source>
        <dbReference type="Pfam" id="PF16000"/>
    </source>
</evidence>
<dbReference type="FunFam" id="3.80.10.10:FF:000009">
    <property type="entry name" value="F-actin-uncapping protein LRRC16A isoform X1"/>
    <property type="match status" value="1"/>
</dbReference>
<dbReference type="Ensembl" id="ENSMMDT00005055535.1">
    <property type="protein sequence ID" value="ENSMMDP00005054487.1"/>
    <property type="gene ID" value="ENSMMDG00005024434.1"/>
</dbReference>
<feature type="compositionally biased region" description="Low complexity" evidence="9">
    <location>
        <begin position="919"/>
        <end position="943"/>
    </location>
</feature>
<evidence type="ECO:0000256" key="1">
    <source>
        <dbReference type="ARBA" id="ARBA00004236"/>
    </source>
</evidence>
<evidence type="ECO:0000256" key="7">
    <source>
        <dbReference type="ARBA" id="ARBA00022737"/>
    </source>
</evidence>
<dbReference type="InterPro" id="IPR041245">
    <property type="entry name" value="CARMIL_PH"/>
</dbReference>
<evidence type="ECO:0000313" key="12">
    <source>
        <dbReference type="Ensembl" id="ENSMMDP00005054487.1"/>
    </source>
</evidence>
<dbReference type="Pfam" id="PF16000">
    <property type="entry name" value="CARMIL_C"/>
    <property type="match status" value="1"/>
</dbReference>
<dbReference type="InterPro" id="IPR032675">
    <property type="entry name" value="LRR_dom_sf"/>
</dbReference>
<evidence type="ECO:0000256" key="8">
    <source>
        <dbReference type="ARBA" id="ARBA00023136"/>
    </source>
</evidence>
<feature type="compositionally biased region" description="Basic and acidic residues" evidence="9">
    <location>
        <begin position="1168"/>
        <end position="1181"/>
    </location>
</feature>
<evidence type="ECO:0000256" key="3">
    <source>
        <dbReference type="ARBA" id="ARBA00007298"/>
    </source>
</evidence>
<keyword evidence="7" id="KW-0677">Repeat</keyword>
<feature type="region of interest" description="Disordered" evidence="9">
    <location>
        <begin position="961"/>
        <end position="993"/>
    </location>
</feature>
<reference evidence="12" key="3">
    <citation type="submission" date="2025-09" db="UniProtKB">
        <authorList>
            <consortium name="Ensembl"/>
        </authorList>
    </citation>
    <scope>IDENTIFICATION</scope>
</reference>
<feature type="domain" description="CARMIL C-terminal" evidence="10">
    <location>
        <begin position="783"/>
        <end position="1046"/>
    </location>
</feature>
<dbReference type="GO" id="GO:0034315">
    <property type="term" value="P:regulation of Arp2/3 complex-mediated actin nucleation"/>
    <property type="evidence" value="ECO:0007669"/>
    <property type="project" value="TreeGrafter"/>
</dbReference>
<reference evidence="12" key="2">
    <citation type="submission" date="2025-08" db="UniProtKB">
        <authorList>
            <consortium name="Ensembl"/>
        </authorList>
    </citation>
    <scope>IDENTIFICATION</scope>
</reference>
<dbReference type="InterPro" id="IPR051279">
    <property type="entry name" value="PP1-Reg/Actin-Interact_Protein"/>
</dbReference>
<protein>
    <submittedName>
        <fullName evidence="12">Capping protein regulator and myosin 1 linker 3</fullName>
    </submittedName>
</protein>
<dbReference type="PANTHER" id="PTHR24112">
    <property type="entry name" value="LEUCINE-RICH REPEAT, ISOFORM F-RELATED"/>
    <property type="match status" value="1"/>
</dbReference>
<evidence type="ECO:0000256" key="5">
    <source>
        <dbReference type="ARBA" id="ARBA00022490"/>
    </source>
</evidence>
<dbReference type="GeneTree" id="ENSGT00940000157990"/>
<comment type="subcellular location">
    <subcellularLocation>
        <location evidence="1">Cell membrane</location>
    </subcellularLocation>
    <subcellularLocation>
        <location evidence="2">Cytoplasm</location>
    </subcellularLocation>
</comment>
<dbReference type="InterPro" id="IPR031943">
    <property type="entry name" value="CARMIL_C"/>
</dbReference>
<keyword evidence="4" id="KW-1003">Cell membrane</keyword>
<dbReference type="SUPFAM" id="SSF52047">
    <property type="entry name" value="RNI-like"/>
    <property type="match status" value="2"/>
</dbReference>
<dbReference type="InterPro" id="IPR011993">
    <property type="entry name" value="PH-like_dom_sf"/>
</dbReference>
<feature type="compositionally biased region" description="Basic and acidic residues" evidence="9">
    <location>
        <begin position="1248"/>
        <end position="1262"/>
    </location>
</feature>
<dbReference type="Gene3D" id="3.80.10.10">
    <property type="entry name" value="Ribonuclease Inhibitor"/>
    <property type="match status" value="1"/>
</dbReference>
<proteinExistence type="inferred from homology"/>
<dbReference type="GO" id="GO:0030027">
    <property type="term" value="C:lamellipodium"/>
    <property type="evidence" value="ECO:0007669"/>
    <property type="project" value="TreeGrafter"/>
</dbReference>
<keyword evidence="6" id="KW-0433">Leucine-rich repeat</keyword>
<dbReference type="PANTHER" id="PTHR24112:SF43">
    <property type="entry name" value="CAPPING PROTEIN, ARP2_3 AND MYOSIN-I LINKER PROTEIN 3"/>
    <property type="match status" value="1"/>
</dbReference>
<keyword evidence="13" id="KW-1185">Reference proteome</keyword>
<feature type="compositionally biased region" description="Basic and acidic residues" evidence="9">
    <location>
        <begin position="1276"/>
        <end position="1288"/>
    </location>
</feature>
<organism evidence="12 13">
    <name type="scientific">Myripristis murdjan</name>
    <name type="common">pinecone soldierfish</name>
    <dbReference type="NCBI Taxonomy" id="586833"/>
    <lineage>
        <taxon>Eukaryota</taxon>
        <taxon>Metazoa</taxon>
        <taxon>Chordata</taxon>
        <taxon>Craniata</taxon>
        <taxon>Vertebrata</taxon>
        <taxon>Euteleostomi</taxon>
        <taxon>Actinopterygii</taxon>
        <taxon>Neopterygii</taxon>
        <taxon>Teleostei</taxon>
        <taxon>Neoteleostei</taxon>
        <taxon>Acanthomorphata</taxon>
        <taxon>Holocentriformes</taxon>
        <taxon>Holocentridae</taxon>
        <taxon>Myripristis</taxon>
    </lineage>
</organism>
<feature type="region of interest" description="Disordered" evidence="9">
    <location>
        <begin position="1129"/>
        <end position="1392"/>
    </location>
</feature>
<dbReference type="Pfam" id="PF17888">
    <property type="entry name" value="Carm_PH"/>
    <property type="match status" value="1"/>
</dbReference>
<keyword evidence="8" id="KW-0472">Membrane</keyword>
<feature type="compositionally biased region" description="Basic and acidic residues" evidence="9">
    <location>
        <begin position="1228"/>
        <end position="1241"/>
    </location>
</feature>
<feature type="region of interest" description="Disordered" evidence="9">
    <location>
        <begin position="1063"/>
        <end position="1105"/>
    </location>
</feature>
<keyword evidence="5" id="KW-0963">Cytoplasm</keyword>
<reference evidence="12" key="1">
    <citation type="submission" date="2019-06" db="EMBL/GenBank/DDBJ databases">
        <authorList>
            <consortium name="Wellcome Sanger Institute Data Sharing"/>
        </authorList>
    </citation>
    <scope>NUCLEOTIDE SEQUENCE [LARGE SCALE GENOMIC DNA]</scope>
</reference>
<accession>A0A668AM30</accession>
<dbReference type="GO" id="GO:0005737">
    <property type="term" value="C:cytoplasm"/>
    <property type="evidence" value="ECO:0007669"/>
    <property type="project" value="UniProtKB-SubCell"/>
</dbReference>
<feature type="domain" description="CARMIL pleckstrin homology" evidence="11">
    <location>
        <begin position="31"/>
        <end position="124"/>
    </location>
</feature>
<sequence length="1392" mass="153394">MASKETTAAGFINVSREITESIRRVLDKQAIKFVRAVKQDTRSGKSEDRILVLATWRLYLFAVKVPTKMEVTFNFLEIRAMNTYPEHQVVIDTDKTTYSLRVQTQDQLDHMVNHINYALSRVFNNSIYAPPICRAEGEMADGSHKFSPNSESSLDTQKTCGGFSETYAALCDYNGIGCKEEVQWDVDTIYHSQDNREFNLLDFSHLDSRDLAVIVASMAYNTWFTKLYCKDMRIGSEVVDQVLHTVSKSNSLEELTLENAGLKSDFPQKMASALSENPASVIHSLNLAHNTLDNQGVSNLIQQVCRLNKGLRLLNLSKTSLSSKGVVSLSQALCSSDDYSNSLLHLDLSKNPGVLSGEDATNLYLFLAQPNCLVHLDLSGTDCTVDSLFGALLRGCCADLSYLNLSKNSFSHRKARDSLPTFRQFFSSAFSLTHVSLASMKVPPDSLRALFLGLSNNPHITDLHLDISSCELRSAGAGVIQELFPRVSCVGTLDISDNGLDADLLAVIPSFSRHPSLKHLMLGKNFNTKGRVLDETLQKLVQLVQEEECALQSLSLADSRLRQRGTVLVNALGSNACLRRVDLSGNSLEDPGAKMLSKALQINTTLRSVTWDRNNTTATGFQDVARALEHNFTLQYMPLPLSDVTQAHRSAPEKTDQALTKIQRALLRNNQTQRFSQKQALRLHQGLVTSTAEQVMERLCVRVQQQVCVLRGCEEGEEVQGARQILKEARNSRALYPSLCELAHVLSVDGPVKQRLDTLAGELAKAADKELQVIVDSMVSLCRELCPMSCSAAERLNPPLSSISEQVSIPRSAIRNALMERAAEDINRALEEVKLSVVSYLTNSIVDQILQELYTTHKTLLRQVSQAKRWDDVGTGRRTMRQSKIVESLEFPDEDLAVNLGIDTMAIKKRSSRTRRIRPVSTRLSLGDDPSSSPTPSAPALSAPLSRSASWECLSTLPTNGSPLRHVTHVRPRPPRRHRTGYLPPESHCSENGGVSVLEDGLPDFYSKRVLPDSQLSSLHQAQSLRRKKRRSVLSIFSGFRKNRNSTISNQDTDSTSENVYSMIQHPKDPGRAESAVPGANGTMPSPRPTPGLPMHGMRGASPPCLIQRQSTDLVSMVYSCIGAEIEDSDASSTCDTKPTDQDTDRSTGVPDAPTDVRTNGHVVSSERQTDRQPEAGRQERILPLTDPRTEMEEDGQSISSGGASYGLRPEPPPQSCKPSLAAMRQRHLQESLEEAGRQDGEREEDQGDRKREEKQRPRGAEGQRPPLPNKPSLELSRERETSPEEAKSSPNTSPVTPDEEPTNDKKNLPPAKSTFECSTAPVIQEGTNDRTSPPCVPPASAKPGTESGDQAATEDGEEGTNGFPAMSHHNRKANSFDIGHDSPQLGNRDVL</sequence>
<evidence type="ECO:0000313" key="13">
    <source>
        <dbReference type="Proteomes" id="UP000472263"/>
    </source>
</evidence>
<evidence type="ECO:0000259" key="11">
    <source>
        <dbReference type="Pfam" id="PF17888"/>
    </source>
</evidence>
<dbReference type="Proteomes" id="UP000472263">
    <property type="component" value="Chromosome 17"/>
</dbReference>
<evidence type="ECO:0000256" key="6">
    <source>
        <dbReference type="ARBA" id="ARBA00022614"/>
    </source>
</evidence>
<evidence type="ECO:0000256" key="4">
    <source>
        <dbReference type="ARBA" id="ARBA00022475"/>
    </source>
</evidence>
<dbReference type="GO" id="GO:0016477">
    <property type="term" value="P:cell migration"/>
    <property type="evidence" value="ECO:0007669"/>
    <property type="project" value="TreeGrafter"/>
</dbReference>
<dbReference type="GO" id="GO:0005886">
    <property type="term" value="C:plasma membrane"/>
    <property type="evidence" value="ECO:0007669"/>
    <property type="project" value="UniProtKB-SubCell"/>
</dbReference>